<name>A0A836A642_SHEEP</name>
<sequence length="75" mass="8160">MAGRVPLPNVCGANFCVVVVAVLLLLFARTESRQHVAFSGAALRVASADRQMCNELGWEKRDGPWGPVQPPQEEL</sequence>
<reference evidence="2 3" key="1">
    <citation type="submission" date="2020-12" db="EMBL/GenBank/DDBJ databases">
        <title>De novo assembly of Tibetan sheep genome.</title>
        <authorList>
            <person name="Li X."/>
        </authorList>
    </citation>
    <scope>NUCLEOTIDE SEQUENCE [LARGE SCALE GENOMIC DNA]</scope>
    <source>
        <tissue evidence="2">Heart</tissue>
    </source>
</reference>
<keyword evidence="1" id="KW-0812">Transmembrane</keyword>
<dbReference type="EMBL" id="JAEMGP010000003">
    <property type="protein sequence ID" value="KAG5210956.1"/>
    <property type="molecule type" value="Genomic_DNA"/>
</dbReference>
<proteinExistence type="predicted"/>
<dbReference type="AlphaFoldDB" id="A0A836A642"/>
<evidence type="ECO:0000313" key="2">
    <source>
        <dbReference type="EMBL" id="KAG5210956.1"/>
    </source>
</evidence>
<organism evidence="2 3">
    <name type="scientific">Ovis aries</name>
    <name type="common">Sheep</name>
    <dbReference type="NCBI Taxonomy" id="9940"/>
    <lineage>
        <taxon>Eukaryota</taxon>
        <taxon>Metazoa</taxon>
        <taxon>Chordata</taxon>
        <taxon>Craniata</taxon>
        <taxon>Vertebrata</taxon>
        <taxon>Euteleostomi</taxon>
        <taxon>Mammalia</taxon>
        <taxon>Eutheria</taxon>
        <taxon>Laurasiatheria</taxon>
        <taxon>Artiodactyla</taxon>
        <taxon>Ruminantia</taxon>
        <taxon>Pecora</taxon>
        <taxon>Bovidae</taxon>
        <taxon>Caprinae</taxon>
        <taxon>Ovis</taxon>
    </lineage>
</organism>
<protein>
    <submittedName>
        <fullName evidence="2">Uncharacterized protein</fullName>
    </submittedName>
</protein>
<keyword evidence="1" id="KW-0472">Membrane</keyword>
<evidence type="ECO:0000256" key="1">
    <source>
        <dbReference type="SAM" id="Phobius"/>
    </source>
</evidence>
<accession>A0A836A642</accession>
<feature type="transmembrane region" description="Helical" evidence="1">
    <location>
        <begin position="6"/>
        <end position="28"/>
    </location>
</feature>
<dbReference type="Proteomes" id="UP000664991">
    <property type="component" value="Unassembled WGS sequence"/>
</dbReference>
<evidence type="ECO:0000313" key="3">
    <source>
        <dbReference type="Proteomes" id="UP000664991"/>
    </source>
</evidence>
<keyword evidence="1" id="KW-1133">Transmembrane helix</keyword>
<comment type="caution">
    <text evidence="2">The sequence shown here is derived from an EMBL/GenBank/DDBJ whole genome shotgun (WGS) entry which is preliminary data.</text>
</comment>
<gene>
    <name evidence="2" type="ORF">JEQ12_013385</name>
</gene>